<name>A0ABW7KNF0_9NOCA</name>
<evidence type="ECO:0000313" key="2">
    <source>
        <dbReference type="EMBL" id="MFH5244009.1"/>
    </source>
</evidence>
<evidence type="ECO:0000313" key="1">
    <source>
        <dbReference type="EMBL" id="MFH5230522.1"/>
    </source>
</evidence>
<comment type="caution">
    <text evidence="2">The sequence shown here is derived from an EMBL/GenBank/DDBJ whole genome shotgun (WGS) entry which is preliminary data.</text>
</comment>
<organism evidence="2 3">
    <name type="scientific">Antrihabitans spumae</name>
    <dbReference type="NCBI Taxonomy" id="3373370"/>
    <lineage>
        <taxon>Bacteria</taxon>
        <taxon>Bacillati</taxon>
        <taxon>Actinomycetota</taxon>
        <taxon>Actinomycetes</taxon>
        <taxon>Mycobacteriales</taxon>
        <taxon>Nocardiaceae</taxon>
        <taxon>Antrihabitans</taxon>
    </lineage>
</organism>
<reference evidence="3 4" key="1">
    <citation type="submission" date="2024-10" db="EMBL/GenBank/DDBJ databases">
        <authorList>
            <person name="Riesco R."/>
        </authorList>
    </citation>
    <scope>NUCLEOTIDE SEQUENCE [LARGE SCALE GENOMIC DNA]</scope>
    <source>
        <strain evidence="2 3">NCIMB 15448</strain>
        <strain evidence="1 4">NCIMB 15450</strain>
    </source>
</reference>
<dbReference type="Proteomes" id="UP001609176">
    <property type="component" value="Unassembled WGS sequence"/>
</dbReference>
<gene>
    <name evidence="2" type="ORF">ACHIPV_19320</name>
    <name evidence="1" type="ORF">ACHIRB_18400</name>
</gene>
<keyword evidence="4" id="KW-1185">Reference proteome</keyword>
<dbReference type="Proteomes" id="UP001609219">
    <property type="component" value="Unassembled WGS sequence"/>
</dbReference>
<evidence type="ECO:0000313" key="4">
    <source>
        <dbReference type="Proteomes" id="UP001609219"/>
    </source>
</evidence>
<proteinExistence type="predicted"/>
<dbReference type="EMBL" id="JBIMSP010000034">
    <property type="protein sequence ID" value="MFH5244009.1"/>
    <property type="molecule type" value="Genomic_DNA"/>
</dbReference>
<evidence type="ECO:0000313" key="3">
    <source>
        <dbReference type="Proteomes" id="UP001609176"/>
    </source>
</evidence>
<protein>
    <submittedName>
        <fullName evidence="2">Uncharacterized protein</fullName>
    </submittedName>
</protein>
<dbReference type="RefSeq" id="WP_395125424.1">
    <property type="nucleotide sequence ID" value="NZ_JBIMSN010000081.1"/>
</dbReference>
<accession>A0ABW7KNF0</accession>
<sequence length="51" mass="5287">MTWRPELVHGEATARVGLDEDALSSFRPIVAGQRGVGETTGVVLPLPGDGA</sequence>
<dbReference type="EMBL" id="JBIMSN010000081">
    <property type="protein sequence ID" value="MFH5230522.1"/>
    <property type="molecule type" value="Genomic_DNA"/>
</dbReference>